<name>A0ABQ5QAN2_9BACT</name>
<accession>A0ABQ5QAN2</accession>
<evidence type="ECO:0000256" key="1">
    <source>
        <dbReference type="SAM" id="Phobius"/>
    </source>
</evidence>
<proteinExistence type="predicted"/>
<protein>
    <submittedName>
        <fullName evidence="2">Uncharacterized protein</fullName>
    </submittedName>
</protein>
<dbReference type="Proteomes" id="UP001165089">
    <property type="component" value="Unassembled WGS sequence"/>
</dbReference>
<keyword evidence="1" id="KW-0472">Membrane</keyword>
<gene>
    <name evidence="2" type="ORF">GETHPA_30240</name>
</gene>
<keyword evidence="1" id="KW-0812">Transmembrane</keyword>
<dbReference type="InterPro" id="IPR012337">
    <property type="entry name" value="RNaseH-like_sf"/>
</dbReference>
<evidence type="ECO:0000313" key="3">
    <source>
        <dbReference type="Proteomes" id="UP001165089"/>
    </source>
</evidence>
<feature type="transmembrane region" description="Helical" evidence="1">
    <location>
        <begin position="244"/>
        <end position="262"/>
    </location>
</feature>
<evidence type="ECO:0000313" key="2">
    <source>
        <dbReference type="EMBL" id="GLH71490.1"/>
    </source>
</evidence>
<dbReference type="RefSeq" id="WP_285727869.1">
    <property type="nucleotide sequence ID" value="NZ_BSDD01000009.1"/>
</dbReference>
<organism evidence="2 3">
    <name type="scientific">Geothrix rubra</name>
    <dbReference type="NCBI Taxonomy" id="2927977"/>
    <lineage>
        <taxon>Bacteria</taxon>
        <taxon>Pseudomonadati</taxon>
        <taxon>Acidobacteriota</taxon>
        <taxon>Holophagae</taxon>
        <taxon>Holophagales</taxon>
        <taxon>Holophagaceae</taxon>
        <taxon>Geothrix</taxon>
    </lineage>
</organism>
<keyword evidence="3" id="KW-1185">Reference proteome</keyword>
<keyword evidence="1" id="KW-1133">Transmembrane helix</keyword>
<reference evidence="2 3" key="1">
    <citation type="journal article" date="2023" name="Antonie Van Leeuwenhoek">
        <title>Mesoterricola silvestris gen. nov., sp. nov., Mesoterricola sediminis sp. nov., Geothrix oryzae sp. nov., Geothrix edaphica sp. nov., Geothrix rubra sp. nov., and Geothrix limicola sp. nov., six novel members of Acidobacteriota isolated from soils.</title>
        <authorList>
            <person name="Itoh H."/>
            <person name="Sugisawa Y."/>
            <person name="Mise K."/>
            <person name="Xu Z."/>
            <person name="Kuniyasu M."/>
            <person name="Ushijima N."/>
            <person name="Kawano K."/>
            <person name="Kobayashi E."/>
            <person name="Shiratori Y."/>
            <person name="Masuda Y."/>
            <person name="Senoo K."/>
        </authorList>
    </citation>
    <scope>NUCLEOTIDE SEQUENCE [LARGE SCALE GENOMIC DNA]</scope>
    <source>
        <strain evidence="2 3">Red803</strain>
    </source>
</reference>
<sequence length="282" mass="32613">MGEELRRYKKRKETLQRLQAFDDSNNSAVFIHYSCESFYDRPDGSTPRITSIAVRNLTSAQTDSFSIHKTAELRAIPISEISNHYDSLEKEMLSEFFDYLCKHIGLTWVHWNMRDINYGFQAIEHRFKVLGGNPSVSLPEERKFDLARALVSIYGRKYTGHPRLESIVKMNHITDKDFLNGEQEAAAFNNGEYVKLHLSTLRKVDIFANLFERTLQKSLKTNATWLESHGLHPKILIEFITEHWIWVLITAAITILSFYFTIKDHWPKPTPPASTPSVKPAP</sequence>
<dbReference type="SUPFAM" id="SSF53098">
    <property type="entry name" value="Ribonuclease H-like"/>
    <property type="match status" value="1"/>
</dbReference>
<comment type="caution">
    <text evidence="2">The sequence shown here is derived from an EMBL/GenBank/DDBJ whole genome shotgun (WGS) entry which is preliminary data.</text>
</comment>
<dbReference type="EMBL" id="BSDD01000009">
    <property type="protein sequence ID" value="GLH71490.1"/>
    <property type="molecule type" value="Genomic_DNA"/>
</dbReference>